<dbReference type="Pfam" id="PF00106">
    <property type="entry name" value="adh_short"/>
    <property type="match status" value="1"/>
</dbReference>
<dbReference type="PRINTS" id="PR00080">
    <property type="entry name" value="SDRFAMILY"/>
</dbReference>
<name>A0A4R0NE24_9SPHI</name>
<dbReference type="RefSeq" id="WP_131562925.1">
    <property type="nucleotide sequence ID" value="NZ_SJSN01000034.1"/>
</dbReference>
<evidence type="ECO:0000256" key="1">
    <source>
        <dbReference type="ARBA" id="ARBA00006484"/>
    </source>
</evidence>
<accession>A0A4R0NE24</accession>
<comment type="similarity">
    <text evidence="1">Belongs to the short-chain dehydrogenases/reductases (SDR) family.</text>
</comment>
<organism evidence="3 4">
    <name type="scientific">Pedobacter frigidisoli</name>
    <dbReference type="NCBI Taxonomy" id="2530455"/>
    <lineage>
        <taxon>Bacteria</taxon>
        <taxon>Pseudomonadati</taxon>
        <taxon>Bacteroidota</taxon>
        <taxon>Sphingobacteriia</taxon>
        <taxon>Sphingobacteriales</taxon>
        <taxon>Sphingobacteriaceae</taxon>
        <taxon>Pedobacter</taxon>
    </lineage>
</organism>
<dbReference type="Proteomes" id="UP000291485">
    <property type="component" value="Unassembled WGS sequence"/>
</dbReference>
<keyword evidence="2" id="KW-0560">Oxidoreductase</keyword>
<reference evidence="3 4" key="1">
    <citation type="submission" date="2019-02" db="EMBL/GenBank/DDBJ databases">
        <title>Pedobacter sp. RP-3-11 sp. nov., isolated from Arctic soil.</title>
        <authorList>
            <person name="Dahal R.H."/>
        </authorList>
    </citation>
    <scope>NUCLEOTIDE SEQUENCE [LARGE SCALE GENOMIC DNA]</scope>
    <source>
        <strain evidence="3 4">RP-3-11</strain>
    </source>
</reference>
<proteinExistence type="inferred from homology"/>
<comment type="caution">
    <text evidence="3">The sequence shown here is derived from an EMBL/GenBank/DDBJ whole genome shotgun (WGS) entry which is preliminary data.</text>
</comment>
<protein>
    <submittedName>
        <fullName evidence="3">SDR family NAD(P)-dependent oxidoreductase</fullName>
    </submittedName>
</protein>
<evidence type="ECO:0000256" key="2">
    <source>
        <dbReference type="ARBA" id="ARBA00023002"/>
    </source>
</evidence>
<dbReference type="PRINTS" id="PR00081">
    <property type="entry name" value="GDHRDH"/>
</dbReference>
<dbReference type="PANTHER" id="PTHR42901:SF1">
    <property type="entry name" value="ALCOHOL DEHYDROGENASE"/>
    <property type="match status" value="1"/>
</dbReference>
<dbReference type="SUPFAM" id="SSF51735">
    <property type="entry name" value="NAD(P)-binding Rossmann-fold domains"/>
    <property type="match status" value="1"/>
</dbReference>
<dbReference type="OrthoDB" id="1235794at2"/>
<evidence type="ECO:0000313" key="4">
    <source>
        <dbReference type="Proteomes" id="UP000291485"/>
    </source>
</evidence>
<dbReference type="InterPro" id="IPR036291">
    <property type="entry name" value="NAD(P)-bd_dom_sf"/>
</dbReference>
<dbReference type="InterPro" id="IPR002347">
    <property type="entry name" value="SDR_fam"/>
</dbReference>
<evidence type="ECO:0000313" key="3">
    <source>
        <dbReference type="EMBL" id="TCC97957.1"/>
    </source>
</evidence>
<gene>
    <name evidence="3" type="ORF">EZ449_21865</name>
</gene>
<dbReference type="AlphaFoldDB" id="A0A4R0NE24"/>
<dbReference type="EMBL" id="SJSN01000034">
    <property type="protein sequence ID" value="TCC97957.1"/>
    <property type="molecule type" value="Genomic_DNA"/>
</dbReference>
<keyword evidence="4" id="KW-1185">Reference proteome</keyword>
<sequence>MKATMITGASSGIGEAFAKRLAGENHNLLLIARSETKLKVLCEELRQLYKIEAQYIAIDLSHPGADEQVLKETQRRNLSVDWLINNAGIGSAGDFVKLDLQREFNIIQLNIATLVGLTQRYLKIMRADNNGTIINIGSVACFTPTPFQATYAATKAFVSFIYRSAYRRKPYL</sequence>
<dbReference type="Gene3D" id="3.40.50.720">
    <property type="entry name" value="NAD(P)-binding Rossmann-like Domain"/>
    <property type="match status" value="1"/>
</dbReference>
<dbReference type="PANTHER" id="PTHR42901">
    <property type="entry name" value="ALCOHOL DEHYDROGENASE"/>
    <property type="match status" value="1"/>
</dbReference>
<dbReference type="GO" id="GO:0016491">
    <property type="term" value="F:oxidoreductase activity"/>
    <property type="evidence" value="ECO:0007669"/>
    <property type="project" value="UniProtKB-KW"/>
</dbReference>